<sequence length="217" mass="24813">MALITSWSSKDCLYNTKHDLYKNQHARQHALSEICESLQAIIPGINIDDVKNKINNLRSQYSRELTKQRTSARSDTGTDEMYESSAYWYPHMTFLKDFVSTRKGKSNLDDLEYLQSDPDDGNSSEVVNEGSNTEGESDAKQAPKRKRGSDDTILNQAAAALQSIAEVLNTEKENLMDDVHTFGEHIKAELYALHPKEREELKFQINKLIYEFKMART</sequence>
<evidence type="ECO:0000313" key="4">
    <source>
        <dbReference type="Proteomes" id="UP000069940"/>
    </source>
</evidence>
<evidence type="ECO:0000313" key="3">
    <source>
        <dbReference type="EnsemblMetazoa" id="AALFPA23_000324.P163"/>
    </source>
</evidence>
<reference evidence="4" key="1">
    <citation type="journal article" date="2015" name="Proc. Natl. Acad. Sci. U.S.A.">
        <title>Genome sequence of the Asian Tiger mosquito, Aedes albopictus, reveals insights into its biology, genetics, and evolution.</title>
        <authorList>
            <person name="Chen X.G."/>
            <person name="Jiang X."/>
            <person name="Gu J."/>
            <person name="Xu M."/>
            <person name="Wu Y."/>
            <person name="Deng Y."/>
            <person name="Zhang C."/>
            <person name="Bonizzoni M."/>
            <person name="Dermauw W."/>
            <person name="Vontas J."/>
            <person name="Armbruster P."/>
            <person name="Huang X."/>
            <person name="Yang Y."/>
            <person name="Zhang H."/>
            <person name="He W."/>
            <person name="Peng H."/>
            <person name="Liu Y."/>
            <person name="Wu K."/>
            <person name="Chen J."/>
            <person name="Lirakis M."/>
            <person name="Topalis P."/>
            <person name="Van Leeuwen T."/>
            <person name="Hall A.B."/>
            <person name="Jiang X."/>
            <person name="Thorpe C."/>
            <person name="Mueller R.L."/>
            <person name="Sun C."/>
            <person name="Waterhouse R.M."/>
            <person name="Yan G."/>
            <person name="Tu Z.J."/>
            <person name="Fang X."/>
            <person name="James A.A."/>
        </authorList>
    </citation>
    <scope>NUCLEOTIDE SEQUENCE [LARGE SCALE GENOMIC DNA]</scope>
    <source>
        <strain evidence="4">Foshan</strain>
    </source>
</reference>
<evidence type="ECO:0000259" key="2">
    <source>
        <dbReference type="PROSITE" id="PS51029"/>
    </source>
</evidence>
<feature type="compositionally biased region" description="Polar residues" evidence="1">
    <location>
        <begin position="123"/>
        <end position="134"/>
    </location>
</feature>
<feature type="compositionally biased region" description="Acidic residues" evidence="1">
    <location>
        <begin position="111"/>
        <end position="122"/>
    </location>
</feature>
<dbReference type="PANTHER" id="PTHR21505">
    <property type="entry name" value="MADF DOMAIN-CONTAINING PROTEIN-RELATED"/>
    <property type="match status" value="1"/>
</dbReference>
<dbReference type="RefSeq" id="XP_062698823.1">
    <property type="nucleotide sequence ID" value="XM_062842839.1"/>
</dbReference>
<name>A0ABM1XJY2_AEDAL</name>
<dbReference type="GeneID" id="134284214"/>
<feature type="domain" description="MADF" evidence="2">
    <location>
        <begin position="2"/>
        <end position="100"/>
    </location>
</feature>
<dbReference type="PROSITE" id="PS51029">
    <property type="entry name" value="MADF"/>
    <property type="match status" value="1"/>
</dbReference>
<reference evidence="3" key="2">
    <citation type="submission" date="2025-05" db="UniProtKB">
        <authorList>
            <consortium name="EnsemblMetazoa"/>
        </authorList>
    </citation>
    <scope>IDENTIFICATION</scope>
    <source>
        <strain evidence="3">Foshan</strain>
    </source>
</reference>
<keyword evidence="4" id="KW-1185">Reference proteome</keyword>
<protein>
    <recommendedName>
        <fullName evidence="2">MADF domain-containing protein</fullName>
    </recommendedName>
</protein>
<dbReference type="EnsemblMetazoa" id="AALFPA23_000324.R163">
    <property type="protein sequence ID" value="AALFPA23_000324.P163"/>
    <property type="gene ID" value="AALFPA23_000324"/>
</dbReference>
<accession>A0ABM1XJY2</accession>
<proteinExistence type="predicted"/>
<evidence type="ECO:0000256" key="1">
    <source>
        <dbReference type="SAM" id="MobiDB-lite"/>
    </source>
</evidence>
<dbReference type="Pfam" id="PF10545">
    <property type="entry name" value="MADF_DNA_bdg"/>
    <property type="match status" value="1"/>
</dbReference>
<dbReference type="InterPro" id="IPR006578">
    <property type="entry name" value="MADF-dom"/>
</dbReference>
<feature type="region of interest" description="Disordered" evidence="1">
    <location>
        <begin position="111"/>
        <end position="150"/>
    </location>
</feature>
<organism evidence="3 4">
    <name type="scientific">Aedes albopictus</name>
    <name type="common">Asian tiger mosquito</name>
    <name type="synonym">Stegomyia albopicta</name>
    <dbReference type="NCBI Taxonomy" id="7160"/>
    <lineage>
        <taxon>Eukaryota</taxon>
        <taxon>Metazoa</taxon>
        <taxon>Ecdysozoa</taxon>
        <taxon>Arthropoda</taxon>
        <taxon>Hexapoda</taxon>
        <taxon>Insecta</taxon>
        <taxon>Pterygota</taxon>
        <taxon>Neoptera</taxon>
        <taxon>Endopterygota</taxon>
        <taxon>Diptera</taxon>
        <taxon>Nematocera</taxon>
        <taxon>Culicoidea</taxon>
        <taxon>Culicidae</taxon>
        <taxon>Culicinae</taxon>
        <taxon>Aedini</taxon>
        <taxon>Aedes</taxon>
        <taxon>Stegomyia</taxon>
    </lineage>
</organism>
<dbReference type="PANTHER" id="PTHR21505:SF12">
    <property type="entry name" value="MADF DOMAIN-CONTAINING PROTEIN-RELATED"/>
    <property type="match status" value="1"/>
</dbReference>
<dbReference type="Proteomes" id="UP000069940">
    <property type="component" value="Unassembled WGS sequence"/>
</dbReference>
<dbReference type="SMART" id="SM00595">
    <property type="entry name" value="MADF"/>
    <property type="match status" value="1"/>
</dbReference>